<feature type="non-terminal residue" evidence="2">
    <location>
        <position position="1"/>
    </location>
</feature>
<reference evidence="2 3" key="1">
    <citation type="journal article" date="2012" name="Genome Biol.">
        <title>Genome and low-iron response of an oceanic diatom adapted to chronic iron limitation.</title>
        <authorList>
            <person name="Lommer M."/>
            <person name="Specht M."/>
            <person name="Roy A.S."/>
            <person name="Kraemer L."/>
            <person name="Andreson R."/>
            <person name="Gutowska M.A."/>
            <person name="Wolf J."/>
            <person name="Bergner S.V."/>
            <person name="Schilhabel M.B."/>
            <person name="Klostermeier U.C."/>
            <person name="Beiko R.G."/>
            <person name="Rosenstiel P."/>
            <person name="Hippler M."/>
            <person name="Laroche J."/>
        </authorList>
    </citation>
    <scope>NUCLEOTIDE SEQUENCE [LARGE SCALE GENOMIC DNA]</scope>
    <source>
        <strain evidence="2 3">CCMP1005</strain>
    </source>
</reference>
<dbReference type="AlphaFoldDB" id="K0S483"/>
<evidence type="ECO:0000313" key="2">
    <source>
        <dbReference type="EMBL" id="EJK53677.1"/>
    </source>
</evidence>
<feature type="compositionally biased region" description="Basic and acidic residues" evidence="1">
    <location>
        <begin position="88"/>
        <end position="121"/>
    </location>
</feature>
<dbReference type="Proteomes" id="UP000266841">
    <property type="component" value="Unassembled WGS sequence"/>
</dbReference>
<comment type="caution">
    <text evidence="2">The sequence shown here is derived from an EMBL/GenBank/DDBJ whole genome shotgun (WGS) entry which is preliminary data.</text>
</comment>
<evidence type="ECO:0000313" key="3">
    <source>
        <dbReference type="Proteomes" id="UP000266841"/>
    </source>
</evidence>
<organism evidence="2 3">
    <name type="scientific">Thalassiosira oceanica</name>
    <name type="common">Marine diatom</name>
    <dbReference type="NCBI Taxonomy" id="159749"/>
    <lineage>
        <taxon>Eukaryota</taxon>
        <taxon>Sar</taxon>
        <taxon>Stramenopiles</taxon>
        <taxon>Ochrophyta</taxon>
        <taxon>Bacillariophyta</taxon>
        <taxon>Coscinodiscophyceae</taxon>
        <taxon>Thalassiosirophycidae</taxon>
        <taxon>Thalassiosirales</taxon>
        <taxon>Thalassiosiraceae</taxon>
        <taxon>Thalassiosira</taxon>
    </lineage>
</organism>
<name>K0S483_THAOC</name>
<feature type="compositionally biased region" description="Polar residues" evidence="1">
    <location>
        <begin position="47"/>
        <end position="57"/>
    </location>
</feature>
<accession>K0S483</accession>
<dbReference type="EMBL" id="AGNL01037288">
    <property type="protein sequence ID" value="EJK53677.1"/>
    <property type="molecule type" value="Genomic_DNA"/>
</dbReference>
<proteinExistence type="predicted"/>
<protein>
    <submittedName>
        <fullName evidence="2">Uncharacterized protein</fullName>
    </submittedName>
</protein>
<feature type="region of interest" description="Disordered" evidence="1">
    <location>
        <begin position="34"/>
        <end position="178"/>
    </location>
</feature>
<sequence>CDRPRPPDCAVSWAYAWDTAPWNLLTEPTCRQYDPAQGAFPCPPSSPCSGRATSTPRRSGRTFGGGRQGRSVRGRIQPGGAEGADASSDDKTARRPCEGTDGSDGPRGDRAAGREAAKGDDGGVSARPFPILGGGRSARKSSGPARTPVDRARRFQSAMPLLGYPESPADEARPDRRL</sequence>
<keyword evidence="3" id="KW-1185">Reference proteome</keyword>
<gene>
    <name evidence="2" type="ORF">THAOC_26832</name>
</gene>
<evidence type="ECO:0000256" key="1">
    <source>
        <dbReference type="SAM" id="MobiDB-lite"/>
    </source>
</evidence>